<evidence type="ECO:0000313" key="3">
    <source>
        <dbReference type="EMBL" id="CUU57417.1"/>
    </source>
</evidence>
<dbReference type="Proteomes" id="UP000198802">
    <property type="component" value="Unassembled WGS sequence"/>
</dbReference>
<dbReference type="GO" id="GO:0016491">
    <property type="term" value="F:oxidoreductase activity"/>
    <property type="evidence" value="ECO:0007669"/>
    <property type="project" value="UniProtKB-KW"/>
</dbReference>
<dbReference type="Gene3D" id="3.40.50.720">
    <property type="entry name" value="NAD(P)-binding Rossmann-like Domain"/>
    <property type="match status" value="1"/>
</dbReference>
<dbReference type="Pfam" id="PF13561">
    <property type="entry name" value="adh_short_C2"/>
    <property type="match status" value="1"/>
</dbReference>
<keyword evidence="4" id="KW-1185">Reference proteome</keyword>
<dbReference type="RefSeq" id="WP_091279035.1">
    <property type="nucleotide sequence ID" value="NZ_FAOZ01000012.1"/>
</dbReference>
<gene>
    <name evidence="3" type="ORF">Ga0074812_11277</name>
</gene>
<dbReference type="NCBIfam" id="NF005449">
    <property type="entry name" value="PRK07041.1"/>
    <property type="match status" value="1"/>
</dbReference>
<accession>A0A0S4QQ94</accession>
<dbReference type="EMBL" id="FAOZ01000012">
    <property type="protein sequence ID" value="CUU57417.1"/>
    <property type="molecule type" value="Genomic_DNA"/>
</dbReference>
<name>A0A0S4QQ94_9ACTN</name>
<sequence length="238" mass="24008">MIIGGSSGIGLGLAQALVRAGTEVTVVSRSGSRLAAASRRLGALDHSGALVRTAAADISRESDVERLFQEAGPVQHVITTAADGTGASGPIATIGVEGAQGFLGTKVLGPWLVAKHCAPYLLPGGSLTFTSGIAAYRPSVSGSVVAAANGALESLAYALALELAPIRVNVVSPGWVDTPVWDTLAGVDRSAALAAMAHRLPAGRIGTPADLAQAYLAVLCNEFMTGSVLHIDGGHRLV</sequence>
<dbReference type="InterPro" id="IPR036291">
    <property type="entry name" value="NAD(P)-bd_dom_sf"/>
</dbReference>
<reference evidence="4" key="1">
    <citation type="submission" date="2015-11" db="EMBL/GenBank/DDBJ databases">
        <authorList>
            <person name="Varghese N."/>
        </authorList>
    </citation>
    <scope>NUCLEOTIDE SEQUENCE [LARGE SCALE GENOMIC DNA]</scope>
    <source>
        <strain evidence="4">DSM 45899</strain>
    </source>
</reference>
<protein>
    <submittedName>
        <fullName evidence="3">NAD(P)-dependent dehydrogenase, short-chain alcohol dehydrogenase family</fullName>
    </submittedName>
</protein>
<dbReference type="InterPro" id="IPR002347">
    <property type="entry name" value="SDR_fam"/>
</dbReference>
<evidence type="ECO:0000256" key="1">
    <source>
        <dbReference type="ARBA" id="ARBA00006484"/>
    </source>
</evidence>
<dbReference type="PANTHER" id="PTHR43477:SF1">
    <property type="entry name" value="DIHYDROANTICAPSIN 7-DEHYDROGENASE"/>
    <property type="match status" value="1"/>
</dbReference>
<keyword evidence="2" id="KW-0560">Oxidoreductase</keyword>
<evidence type="ECO:0000313" key="4">
    <source>
        <dbReference type="Proteomes" id="UP000198802"/>
    </source>
</evidence>
<dbReference type="InterPro" id="IPR051122">
    <property type="entry name" value="SDR_DHRS6-like"/>
</dbReference>
<dbReference type="SUPFAM" id="SSF51735">
    <property type="entry name" value="NAD(P)-binding Rossmann-fold domains"/>
    <property type="match status" value="1"/>
</dbReference>
<dbReference type="AlphaFoldDB" id="A0A0S4QQ94"/>
<dbReference type="PANTHER" id="PTHR43477">
    <property type="entry name" value="DIHYDROANTICAPSIN 7-DEHYDROGENASE"/>
    <property type="match status" value="1"/>
</dbReference>
<dbReference type="PRINTS" id="PR00081">
    <property type="entry name" value="GDHRDH"/>
</dbReference>
<organism evidence="3 4">
    <name type="scientific">Parafrankia irregularis</name>
    <dbReference type="NCBI Taxonomy" id="795642"/>
    <lineage>
        <taxon>Bacteria</taxon>
        <taxon>Bacillati</taxon>
        <taxon>Actinomycetota</taxon>
        <taxon>Actinomycetes</taxon>
        <taxon>Frankiales</taxon>
        <taxon>Frankiaceae</taxon>
        <taxon>Parafrankia</taxon>
    </lineage>
</organism>
<comment type="similarity">
    <text evidence="1">Belongs to the short-chain dehydrogenases/reductases (SDR) family.</text>
</comment>
<evidence type="ECO:0000256" key="2">
    <source>
        <dbReference type="ARBA" id="ARBA00023002"/>
    </source>
</evidence>
<proteinExistence type="inferred from homology"/>